<comment type="caution">
    <text evidence="1">The sequence shown here is derived from an EMBL/GenBank/DDBJ whole genome shotgun (WGS) entry which is preliminary data.</text>
</comment>
<organism evidence="1 2">
    <name type="scientific">Trifolium pratense</name>
    <name type="common">Red clover</name>
    <dbReference type="NCBI Taxonomy" id="57577"/>
    <lineage>
        <taxon>Eukaryota</taxon>
        <taxon>Viridiplantae</taxon>
        <taxon>Streptophyta</taxon>
        <taxon>Embryophyta</taxon>
        <taxon>Tracheophyta</taxon>
        <taxon>Spermatophyta</taxon>
        <taxon>Magnoliopsida</taxon>
        <taxon>eudicotyledons</taxon>
        <taxon>Gunneridae</taxon>
        <taxon>Pentapetalae</taxon>
        <taxon>rosids</taxon>
        <taxon>fabids</taxon>
        <taxon>Fabales</taxon>
        <taxon>Fabaceae</taxon>
        <taxon>Papilionoideae</taxon>
        <taxon>50 kb inversion clade</taxon>
        <taxon>NPAAA clade</taxon>
        <taxon>Hologalegina</taxon>
        <taxon>IRL clade</taxon>
        <taxon>Trifolieae</taxon>
        <taxon>Trifolium</taxon>
    </lineage>
</organism>
<reference evidence="1" key="1">
    <citation type="submission" date="2023-10" db="EMBL/GenBank/DDBJ databases">
        <authorList>
            <person name="Rodriguez Cubillos JULIANA M."/>
            <person name="De Vega J."/>
        </authorList>
    </citation>
    <scope>NUCLEOTIDE SEQUENCE</scope>
</reference>
<keyword evidence="2" id="KW-1185">Reference proteome</keyword>
<proteinExistence type="predicted"/>
<dbReference type="Proteomes" id="UP001177021">
    <property type="component" value="Unassembled WGS sequence"/>
</dbReference>
<evidence type="ECO:0000313" key="2">
    <source>
        <dbReference type="Proteomes" id="UP001177021"/>
    </source>
</evidence>
<protein>
    <submittedName>
        <fullName evidence="1">Uncharacterized protein</fullName>
    </submittedName>
</protein>
<name>A0ACB0K8K1_TRIPR</name>
<accession>A0ACB0K8K1</accession>
<sequence length="464" mass="51975">MNEKTQLIFIPSPGIGHLASSLEFANILTNRYNNFHITVLCIKLPSIPSSDSYIKSFLASQSQIQLIDLPQVETSSQDLHKSPEFFILNYVESLKPHVKETIQTILSSSSNKVVGLVLDFFCVSLIDVGNEFGIPSYLYVPSNVGFLSLMFSLQKRRIDEVYDNSNTDDNQLLNIPGLSKETPTNVLPDACFSKDGGYFAYYKLAERFRETKGIIVNTFSDLEQHSIEALHAHDEKIPPIYAVGPLLDLKSQPNQNLDQSQHDLILKWLDEQPNKSVVFLCFGSFGFQFVPSQITEIALGLKNSGVRFLWSNRAEKKVLPDGFLEWMELEGKGMICGWAPQVEILGHKAIGGFVSHCGWNSILESLWFGVPILTWPIYAEQQLNAFTMVKEFGLSVELKMDYRRGSDVIVADEIEKGLKSLMDNDNIVHKKVKEIKELARNAVVDGGSSFISIGKVIDDIIGSK</sequence>
<gene>
    <name evidence="1" type="ORF">MILVUS5_LOCUS19944</name>
</gene>
<dbReference type="EMBL" id="CASHSV030000206">
    <property type="protein sequence ID" value="CAJ2652469.1"/>
    <property type="molecule type" value="Genomic_DNA"/>
</dbReference>
<evidence type="ECO:0000313" key="1">
    <source>
        <dbReference type="EMBL" id="CAJ2652469.1"/>
    </source>
</evidence>